<dbReference type="Proteomes" id="UP000475545">
    <property type="component" value="Unassembled WGS sequence"/>
</dbReference>
<dbReference type="PANTHER" id="PTHR30346">
    <property type="entry name" value="TRANSCRIPTIONAL DUAL REGULATOR HCAR-RELATED"/>
    <property type="match status" value="1"/>
</dbReference>
<dbReference type="Pfam" id="PF00126">
    <property type="entry name" value="HTH_1"/>
    <property type="match status" value="1"/>
</dbReference>
<dbReference type="PANTHER" id="PTHR30346:SF29">
    <property type="entry name" value="LYSR SUBSTRATE-BINDING"/>
    <property type="match status" value="1"/>
</dbReference>
<accession>A0A6L7GTX2</accession>
<keyword evidence="8" id="KW-1185">Reference proteome</keyword>
<protein>
    <submittedName>
        <fullName evidence="7">LysR family transcriptional regulator</fullName>
    </submittedName>
</protein>
<dbReference type="InterPro" id="IPR036388">
    <property type="entry name" value="WH-like_DNA-bd_sf"/>
</dbReference>
<reference evidence="7 8" key="1">
    <citation type="submission" date="2019-11" db="EMBL/GenBank/DDBJ databases">
        <title>Gordonia sp. nov., a novel actinobacterium isolated from mangrove soil in Hainan.</title>
        <authorList>
            <person name="Huang X."/>
            <person name="Xie Y."/>
            <person name="Chu X."/>
            <person name="Xiao K."/>
        </authorList>
    </citation>
    <scope>NUCLEOTIDE SEQUENCE [LARGE SCALE GENOMIC DNA]</scope>
    <source>
        <strain evidence="7 8">HNM0687</strain>
    </source>
</reference>
<evidence type="ECO:0000313" key="8">
    <source>
        <dbReference type="Proteomes" id="UP000475545"/>
    </source>
</evidence>
<sequence length="307" mass="34141">MDTRSWRGRCDVLDVRKMVLLREVRLRGSISAAAHSLSYSHSAVSQQLSALEKQAGVPLLEKVGRGVRLTPAAEDLVAHADEIVAILERAESNLAASDRSVRGVLRIAAFTTISRLAVPPVIARLHDEHPDLDVRYRQVEPENGLQMLSARRVDVVIADSYPGTSESVPSEFTADLLLRDPIRVYLPVSVEATSIDDLRRMRWVFEPSGSEAHAFTRRLCQQRGFDPDVAYESPDLLFHLRLVQEGLAGAFLPDLLVRDLGVRLESTPLFDVHNLRDISLFCRAGAERRPAIAACRQAFVEQFDEGS</sequence>
<dbReference type="AlphaFoldDB" id="A0A6L7GTX2"/>
<comment type="similarity">
    <text evidence="1">Belongs to the LysR transcriptional regulatory family.</text>
</comment>
<evidence type="ECO:0000256" key="1">
    <source>
        <dbReference type="ARBA" id="ARBA00009437"/>
    </source>
</evidence>
<dbReference type="InterPro" id="IPR005119">
    <property type="entry name" value="LysR_subst-bd"/>
</dbReference>
<evidence type="ECO:0000256" key="5">
    <source>
        <dbReference type="ARBA" id="ARBA00023163"/>
    </source>
</evidence>
<keyword evidence="3" id="KW-0238">DNA-binding</keyword>
<dbReference type="Pfam" id="PF03466">
    <property type="entry name" value="LysR_substrate"/>
    <property type="match status" value="1"/>
</dbReference>
<name>A0A6L7GTX2_9ACTN</name>
<evidence type="ECO:0000256" key="4">
    <source>
        <dbReference type="ARBA" id="ARBA00023159"/>
    </source>
</evidence>
<keyword evidence="2" id="KW-0805">Transcription regulation</keyword>
<gene>
    <name evidence="7" type="ORF">GIY30_19145</name>
</gene>
<evidence type="ECO:0000259" key="6">
    <source>
        <dbReference type="PROSITE" id="PS50931"/>
    </source>
</evidence>
<dbReference type="SUPFAM" id="SSF46785">
    <property type="entry name" value="Winged helix' DNA-binding domain"/>
    <property type="match status" value="1"/>
</dbReference>
<keyword evidence="5" id="KW-0804">Transcription</keyword>
<dbReference type="InterPro" id="IPR000847">
    <property type="entry name" value="LysR_HTH_N"/>
</dbReference>
<dbReference type="GO" id="GO:0003700">
    <property type="term" value="F:DNA-binding transcription factor activity"/>
    <property type="evidence" value="ECO:0007669"/>
    <property type="project" value="InterPro"/>
</dbReference>
<dbReference type="SUPFAM" id="SSF53850">
    <property type="entry name" value="Periplasmic binding protein-like II"/>
    <property type="match status" value="1"/>
</dbReference>
<evidence type="ECO:0000256" key="3">
    <source>
        <dbReference type="ARBA" id="ARBA00023125"/>
    </source>
</evidence>
<organism evidence="7 8">
    <name type="scientific">Gordonia mangrovi</name>
    <dbReference type="NCBI Taxonomy" id="2665643"/>
    <lineage>
        <taxon>Bacteria</taxon>
        <taxon>Bacillati</taxon>
        <taxon>Actinomycetota</taxon>
        <taxon>Actinomycetes</taxon>
        <taxon>Mycobacteriales</taxon>
        <taxon>Gordoniaceae</taxon>
        <taxon>Gordonia</taxon>
    </lineage>
</organism>
<dbReference type="PROSITE" id="PS50931">
    <property type="entry name" value="HTH_LYSR"/>
    <property type="match status" value="1"/>
</dbReference>
<keyword evidence="4" id="KW-0010">Activator</keyword>
<dbReference type="GO" id="GO:0032993">
    <property type="term" value="C:protein-DNA complex"/>
    <property type="evidence" value="ECO:0007669"/>
    <property type="project" value="TreeGrafter"/>
</dbReference>
<dbReference type="Gene3D" id="1.10.10.10">
    <property type="entry name" value="Winged helix-like DNA-binding domain superfamily/Winged helix DNA-binding domain"/>
    <property type="match status" value="1"/>
</dbReference>
<proteinExistence type="inferred from homology"/>
<dbReference type="Gene3D" id="3.40.190.10">
    <property type="entry name" value="Periplasmic binding protein-like II"/>
    <property type="match status" value="2"/>
</dbReference>
<dbReference type="EMBL" id="WMBR01000005">
    <property type="protein sequence ID" value="MXP23459.1"/>
    <property type="molecule type" value="Genomic_DNA"/>
</dbReference>
<dbReference type="InterPro" id="IPR036390">
    <property type="entry name" value="WH_DNA-bd_sf"/>
</dbReference>
<evidence type="ECO:0000256" key="2">
    <source>
        <dbReference type="ARBA" id="ARBA00023015"/>
    </source>
</evidence>
<feature type="domain" description="HTH lysR-type" evidence="6">
    <location>
        <begin position="13"/>
        <end position="70"/>
    </location>
</feature>
<comment type="caution">
    <text evidence="7">The sequence shown here is derived from an EMBL/GenBank/DDBJ whole genome shotgun (WGS) entry which is preliminary data.</text>
</comment>
<dbReference type="GO" id="GO:0003677">
    <property type="term" value="F:DNA binding"/>
    <property type="evidence" value="ECO:0007669"/>
    <property type="project" value="UniProtKB-KW"/>
</dbReference>
<evidence type="ECO:0000313" key="7">
    <source>
        <dbReference type="EMBL" id="MXP23459.1"/>
    </source>
</evidence>